<protein>
    <submittedName>
        <fullName evidence="1">Uncharacterized protein</fullName>
    </submittedName>
</protein>
<evidence type="ECO:0000313" key="2">
    <source>
        <dbReference type="Proteomes" id="UP000261325"/>
    </source>
</evidence>
<name>A0A3B8WDR8_MARNT</name>
<dbReference type="AlphaFoldDB" id="A0A3B8WDR8"/>
<feature type="non-terminal residue" evidence="1">
    <location>
        <position position="63"/>
    </location>
</feature>
<gene>
    <name evidence="1" type="ORF">DCF82_04720</name>
</gene>
<proteinExistence type="predicted"/>
<dbReference type="EMBL" id="DLYI01000055">
    <property type="protein sequence ID" value="HAC27103.1"/>
    <property type="molecule type" value="Genomic_DNA"/>
</dbReference>
<accession>A0A3B8WDR8</accession>
<sequence length="63" mass="6852">MILPPPRSPASFFRALWFCLVAVVAGALTLSQANATPWTFSLQQGRMDLALPDYEIAGWKATG</sequence>
<organism evidence="1 2">
    <name type="scientific">Marinobacter nauticus</name>
    <name type="common">Marinobacter hydrocarbonoclasticus</name>
    <name type="synonym">Marinobacter aquaeolei</name>
    <dbReference type="NCBI Taxonomy" id="2743"/>
    <lineage>
        <taxon>Bacteria</taxon>
        <taxon>Pseudomonadati</taxon>
        <taxon>Pseudomonadota</taxon>
        <taxon>Gammaproteobacteria</taxon>
        <taxon>Pseudomonadales</taxon>
        <taxon>Marinobacteraceae</taxon>
        <taxon>Marinobacter</taxon>
    </lineage>
</organism>
<comment type="caution">
    <text evidence="1">The sequence shown here is derived from an EMBL/GenBank/DDBJ whole genome shotgun (WGS) entry which is preliminary data.</text>
</comment>
<reference evidence="1 2" key="1">
    <citation type="journal article" date="2018" name="Nat. Biotechnol.">
        <title>A standardized bacterial taxonomy based on genome phylogeny substantially revises the tree of life.</title>
        <authorList>
            <person name="Parks D.H."/>
            <person name="Chuvochina M."/>
            <person name="Waite D.W."/>
            <person name="Rinke C."/>
            <person name="Skarshewski A."/>
            <person name="Chaumeil P.A."/>
            <person name="Hugenholtz P."/>
        </authorList>
    </citation>
    <scope>NUCLEOTIDE SEQUENCE [LARGE SCALE GENOMIC DNA]</scope>
    <source>
        <strain evidence="1">UBA9049</strain>
    </source>
</reference>
<dbReference type="Proteomes" id="UP000261325">
    <property type="component" value="Unassembled WGS sequence"/>
</dbReference>
<evidence type="ECO:0000313" key="1">
    <source>
        <dbReference type="EMBL" id="HAC27103.1"/>
    </source>
</evidence>